<accession>X1IWS7</accession>
<dbReference type="EMBL" id="BARU01033990">
    <property type="protein sequence ID" value="GAH73710.1"/>
    <property type="molecule type" value="Genomic_DNA"/>
</dbReference>
<dbReference type="GO" id="GO:0016887">
    <property type="term" value="F:ATP hydrolysis activity"/>
    <property type="evidence" value="ECO:0007669"/>
    <property type="project" value="InterPro"/>
</dbReference>
<evidence type="ECO:0000313" key="5">
    <source>
        <dbReference type="EMBL" id="GAH73710.1"/>
    </source>
</evidence>
<comment type="similarity">
    <text evidence="1">Belongs to the ABC transporter superfamily.</text>
</comment>
<dbReference type="GO" id="GO:0015658">
    <property type="term" value="F:branched-chain amino acid transmembrane transporter activity"/>
    <property type="evidence" value="ECO:0007669"/>
    <property type="project" value="TreeGrafter"/>
</dbReference>
<evidence type="ECO:0000256" key="3">
    <source>
        <dbReference type="ARBA" id="ARBA00022970"/>
    </source>
</evidence>
<reference evidence="5" key="1">
    <citation type="journal article" date="2014" name="Front. Microbiol.">
        <title>High frequency of phylogenetically diverse reductive dehalogenase-homologous genes in deep subseafloor sedimentary metagenomes.</title>
        <authorList>
            <person name="Kawai M."/>
            <person name="Futagami T."/>
            <person name="Toyoda A."/>
            <person name="Takaki Y."/>
            <person name="Nishi S."/>
            <person name="Hori S."/>
            <person name="Arai W."/>
            <person name="Tsubouchi T."/>
            <person name="Morono Y."/>
            <person name="Uchiyama I."/>
            <person name="Ito T."/>
            <person name="Fujiyama A."/>
            <person name="Inagaki F."/>
            <person name="Takami H."/>
        </authorList>
    </citation>
    <scope>NUCLEOTIDE SEQUENCE</scope>
    <source>
        <strain evidence="5">Expedition CK06-06</strain>
    </source>
</reference>
<evidence type="ECO:0000256" key="2">
    <source>
        <dbReference type="ARBA" id="ARBA00022448"/>
    </source>
</evidence>
<sequence length="138" mass="15619">DNLRMGAYTLPREKFSEMLEKVYQLFPILKERRNQTAGQFSGGQRQMLAVARALMMEPEILLLDEPTSGLQPSLVKEVLDKVKDLHQQGMTTLIVAQNREALEIAERAYLIRAGQVVLEDTVEGLLENDQVIQLYFGG</sequence>
<dbReference type="PANTHER" id="PTHR43820:SF4">
    <property type="entry name" value="HIGH-AFFINITY BRANCHED-CHAIN AMINO ACID TRANSPORT ATP-BINDING PROTEIN LIVF"/>
    <property type="match status" value="1"/>
</dbReference>
<dbReference type="SUPFAM" id="SSF52540">
    <property type="entry name" value="P-loop containing nucleoside triphosphate hydrolases"/>
    <property type="match status" value="1"/>
</dbReference>
<keyword evidence="2" id="KW-0813">Transport</keyword>
<feature type="domain" description="ABC transporter" evidence="4">
    <location>
        <begin position="15"/>
        <end position="68"/>
    </location>
</feature>
<dbReference type="GO" id="GO:0005524">
    <property type="term" value="F:ATP binding"/>
    <property type="evidence" value="ECO:0007669"/>
    <property type="project" value="InterPro"/>
</dbReference>
<dbReference type="GO" id="GO:0015807">
    <property type="term" value="P:L-amino acid transport"/>
    <property type="evidence" value="ECO:0007669"/>
    <property type="project" value="TreeGrafter"/>
</dbReference>
<dbReference type="InterPro" id="IPR003439">
    <property type="entry name" value="ABC_transporter-like_ATP-bd"/>
</dbReference>
<name>X1IWS7_9ZZZZ</name>
<dbReference type="InterPro" id="IPR027417">
    <property type="entry name" value="P-loop_NTPase"/>
</dbReference>
<proteinExistence type="inferred from homology"/>
<dbReference type="Pfam" id="PF00005">
    <property type="entry name" value="ABC_tran"/>
    <property type="match status" value="1"/>
</dbReference>
<evidence type="ECO:0000259" key="4">
    <source>
        <dbReference type="Pfam" id="PF00005"/>
    </source>
</evidence>
<dbReference type="AlphaFoldDB" id="X1IWS7"/>
<gene>
    <name evidence="5" type="ORF">S03H2_53403</name>
</gene>
<protein>
    <recommendedName>
        <fullName evidence="4">ABC transporter domain-containing protein</fullName>
    </recommendedName>
</protein>
<feature type="non-terminal residue" evidence="5">
    <location>
        <position position="1"/>
    </location>
</feature>
<dbReference type="Gene3D" id="3.40.50.300">
    <property type="entry name" value="P-loop containing nucleotide triphosphate hydrolases"/>
    <property type="match status" value="1"/>
</dbReference>
<organism evidence="5">
    <name type="scientific">marine sediment metagenome</name>
    <dbReference type="NCBI Taxonomy" id="412755"/>
    <lineage>
        <taxon>unclassified sequences</taxon>
        <taxon>metagenomes</taxon>
        <taxon>ecological metagenomes</taxon>
    </lineage>
</organism>
<evidence type="ECO:0000256" key="1">
    <source>
        <dbReference type="ARBA" id="ARBA00005417"/>
    </source>
</evidence>
<dbReference type="InterPro" id="IPR052156">
    <property type="entry name" value="BCAA_Transport_ATP-bd_LivF"/>
</dbReference>
<keyword evidence="3" id="KW-0029">Amino-acid transport</keyword>
<dbReference type="PANTHER" id="PTHR43820">
    <property type="entry name" value="HIGH-AFFINITY BRANCHED-CHAIN AMINO ACID TRANSPORT ATP-BINDING PROTEIN LIVF"/>
    <property type="match status" value="1"/>
</dbReference>
<comment type="caution">
    <text evidence="5">The sequence shown here is derived from an EMBL/GenBank/DDBJ whole genome shotgun (WGS) entry which is preliminary data.</text>
</comment>